<evidence type="ECO:0000313" key="1">
    <source>
        <dbReference type="EMBL" id="CAB4150127.1"/>
    </source>
</evidence>
<sequence>MRQEDKDEIWHLARVFPMEALQRAMESCRYNRAVLLDGKVVCIFGVGGEKGGVGVPWMLASDLLKKIRKPFLRECSRYLEEMSEGYIQLFNVAWTKNTEHIRWLKWMGFNFGTPEPMGPDGEYFIRFSKVI</sequence>
<protein>
    <submittedName>
        <fullName evidence="1">Bacteriophage T7, probable scaffold protein Gp13</fullName>
    </submittedName>
</protein>
<gene>
    <name evidence="1" type="ORF">UFOVP562_14</name>
</gene>
<accession>A0A6J5MW84</accession>
<dbReference type="Pfam" id="PF11090">
    <property type="entry name" value="Phage_T7_Gp13"/>
    <property type="match status" value="1"/>
</dbReference>
<dbReference type="InterPro" id="IPR020335">
    <property type="entry name" value="Phage_T7_Gp13"/>
</dbReference>
<reference evidence="1" key="1">
    <citation type="submission" date="2020-04" db="EMBL/GenBank/DDBJ databases">
        <authorList>
            <person name="Chiriac C."/>
            <person name="Salcher M."/>
            <person name="Ghai R."/>
            <person name="Kavagutti S V."/>
        </authorList>
    </citation>
    <scope>NUCLEOTIDE SEQUENCE</scope>
</reference>
<proteinExistence type="predicted"/>
<name>A0A6J5MW84_9CAUD</name>
<dbReference type="EMBL" id="LR796537">
    <property type="protein sequence ID" value="CAB4150127.1"/>
    <property type="molecule type" value="Genomic_DNA"/>
</dbReference>
<organism evidence="1">
    <name type="scientific">uncultured Caudovirales phage</name>
    <dbReference type="NCBI Taxonomy" id="2100421"/>
    <lineage>
        <taxon>Viruses</taxon>
        <taxon>Duplodnaviria</taxon>
        <taxon>Heunggongvirae</taxon>
        <taxon>Uroviricota</taxon>
        <taxon>Caudoviricetes</taxon>
        <taxon>Peduoviridae</taxon>
        <taxon>Maltschvirus</taxon>
        <taxon>Maltschvirus maltsch</taxon>
    </lineage>
</organism>